<evidence type="ECO:0000256" key="5">
    <source>
        <dbReference type="ARBA" id="ARBA00023163"/>
    </source>
</evidence>
<dbReference type="InterPro" id="IPR050613">
    <property type="entry name" value="Sec_Metabolite_Reg"/>
</dbReference>
<evidence type="ECO:0000313" key="10">
    <source>
        <dbReference type="Proteomes" id="UP000054342"/>
    </source>
</evidence>
<evidence type="ECO:0000313" key="9">
    <source>
        <dbReference type="EMBL" id="KIW59803.1"/>
    </source>
</evidence>
<organism evidence="9 10">
    <name type="scientific">Exophiala xenobiotica</name>
    <dbReference type="NCBI Taxonomy" id="348802"/>
    <lineage>
        <taxon>Eukaryota</taxon>
        <taxon>Fungi</taxon>
        <taxon>Dikarya</taxon>
        <taxon>Ascomycota</taxon>
        <taxon>Pezizomycotina</taxon>
        <taxon>Eurotiomycetes</taxon>
        <taxon>Chaetothyriomycetidae</taxon>
        <taxon>Chaetothyriales</taxon>
        <taxon>Herpotrichiellaceae</taxon>
        <taxon>Exophiala</taxon>
    </lineage>
</organism>
<evidence type="ECO:0000256" key="6">
    <source>
        <dbReference type="ARBA" id="ARBA00023242"/>
    </source>
</evidence>
<dbReference type="SMART" id="SM00066">
    <property type="entry name" value="GAL4"/>
    <property type="match status" value="1"/>
</dbReference>
<dbReference type="SMART" id="SM00906">
    <property type="entry name" value="Fungal_trans"/>
    <property type="match status" value="1"/>
</dbReference>
<sequence>MSTPEPRSSGDVPSGTASSQATITPQRVLACVLCQKRKIKCDRQFPCANCVKNSAQCVQATLNPRQRRRRFPERELLDRLRRYESLLRQNNINFEPMHTYAADHTSRSEDGRDADFPDDAPSGSIVGTDGPSATKSRVESGKVYEARNLWHAMHQRSEDPEDRHIDDHSDVAHGDIDGPYPRRPVREDVLKEAWAHASKSKDNFLFGSPKANVDLSALHPQQAQIFRLWQIYLDNVDPLLKITHTPTLQTRIIDAASDVTNISPTLEALMFGIYCTSVLSLMEDECRTLFASPKDDLLQSYQFGCEQALLKCEVLRTDDRNCLIALYLYLLSLRPGTDPRSVSSMLGVAMRIAQRLGIHTETMNARCTALEAEMRRRLWWSLVTFDHRICELADGKTTMLDPTWNCKIPQSLNDFDIRPEMKTLPPSHERPTEALFAVMRGELGEFIRHSTFHLDFTNPSLKAIAKGTHDNLDLENDELNALETAMESKYLGLCNPENPLHFMTIWTTRGYFARNRLLENYLEQSRSSGQQTDMQRDAAVSYAMTMLECDTMIMTSPLSRGYVWYVHNYFPFPAYVYIVQDLKRRPVQEHTEKAWDTMNNNYDARFKDVVQGDNPLFKIFSGTVLEAWDAREAASRQLNKPLDQPRIVADIKSKLAQLASNAPAGETEQSSGVANTNIEDLSLPIPMDFAGYGSIGVPGFADWAPGGYLGLPGPATPNFNMDQSSWNTMPWNPMYTPGW</sequence>
<dbReference type="InterPro" id="IPR036864">
    <property type="entry name" value="Zn2-C6_fun-type_DNA-bd_sf"/>
</dbReference>
<dbReference type="Proteomes" id="UP000054342">
    <property type="component" value="Unassembled WGS sequence"/>
</dbReference>
<reference evidence="9 10" key="1">
    <citation type="submission" date="2015-01" db="EMBL/GenBank/DDBJ databases">
        <title>The Genome Sequence of Exophiala xenobiotica CBS118157.</title>
        <authorList>
            <consortium name="The Broad Institute Genomics Platform"/>
            <person name="Cuomo C."/>
            <person name="de Hoog S."/>
            <person name="Gorbushina A."/>
            <person name="Stielow B."/>
            <person name="Teixiera M."/>
            <person name="Abouelleil A."/>
            <person name="Chapman S.B."/>
            <person name="Priest M."/>
            <person name="Young S.K."/>
            <person name="Wortman J."/>
            <person name="Nusbaum C."/>
            <person name="Birren B."/>
        </authorList>
    </citation>
    <scope>NUCLEOTIDE SEQUENCE [LARGE SCALE GENOMIC DNA]</scope>
    <source>
        <strain evidence="9 10">CBS 118157</strain>
    </source>
</reference>
<evidence type="ECO:0000256" key="3">
    <source>
        <dbReference type="ARBA" id="ARBA00023015"/>
    </source>
</evidence>
<dbReference type="Pfam" id="PF04082">
    <property type="entry name" value="Fungal_trans"/>
    <property type="match status" value="1"/>
</dbReference>
<dbReference type="Pfam" id="PF00172">
    <property type="entry name" value="Zn_clus"/>
    <property type="match status" value="1"/>
</dbReference>
<dbReference type="CDD" id="cd00067">
    <property type="entry name" value="GAL4"/>
    <property type="match status" value="1"/>
</dbReference>
<dbReference type="Gene3D" id="4.10.240.10">
    <property type="entry name" value="Zn(2)-C6 fungal-type DNA-binding domain"/>
    <property type="match status" value="1"/>
</dbReference>
<keyword evidence="2" id="KW-0479">Metal-binding</keyword>
<keyword evidence="5" id="KW-0804">Transcription</keyword>
<keyword evidence="4" id="KW-0238">DNA-binding</keyword>
<keyword evidence="6" id="KW-0539">Nucleus</keyword>
<keyword evidence="3" id="KW-0805">Transcription regulation</keyword>
<feature type="compositionally biased region" description="Basic and acidic residues" evidence="7">
    <location>
        <begin position="104"/>
        <end position="115"/>
    </location>
</feature>
<comment type="subcellular location">
    <subcellularLocation>
        <location evidence="1">Nucleus</location>
    </subcellularLocation>
</comment>
<evidence type="ECO:0000256" key="1">
    <source>
        <dbReference type="ARBA" id="ARBA00004123"/>
    </source>
</evidence>
<dbReference type="PROSITE" id="PS50048">
    <property type="entry name" value="ZN2_CY6_FUNGAL_2"/>
    <property type="match status" value="1"/>
</dbReference>
<dbReference type="AlphaFoldDB" id="A0A0D2EVR5"/>
<dbReference type="GO" id="GO:0000981">
    <property type="term" value="F:DNA-binding transcription factor activity, RNA polymerase II-specific"/>
    <property type="evidence" value="ECO:0007669"/>
    <property type="project" value="InterPro"/>
</dbReference>
<evidence type="ECO:0000259" key="8">
    <source>
        <dbReference type="PROSITE" id="PS50048"/>
    </source>
</evidence>
<evidence type="ECO:0000256" key="4">
    <source>
        <dbReference type="ARBA" id="ARBA00023125"/>
    </source>
</evidence>
<evidence type="ECO:0000256" key="7">
    <source>
        <dbReference type="SAM" id="MobiDB-lite"/>
    </source>
</evidence>
<feature type="region of interest" description="Disordered" evidence="7">
    <location>
        <begin position="103"/>
        <end position="139"/>
    </location>
</feature>
<proteinExistence type="predicted"/>
<dbReference type="RefSeq" id="XP_013320387.1">
    <property type="nucleotide sequence ID" value="XM_013464933.1"/>
</dbReference>
<dbReference type="HOGENOM" id="CLU_004083_5_0_1"/>
<dbReference type="GO" id="GO:0005634">
    <property type="term" value="C:nucleus"/>
    <property type="evidence" value="ECO:0007669"/>
    <property type="project" value="UniProtKB-SubCell"/>
</dbReference>
<dbReference type="SUPFAM" id="SSF57701">
    <property type="entry name" value="Zn2/Cys6 DNA-binding domain"/>
    <property type="match status" value="1"/>
</dbReference>
<dbReference type="GeneID" id="25321977"/>
<feature type="domain" description="Zn(2)-C6 fungal-type" evidence="8">
    <location>
        <begin position="30"/>
        <end position="59"/>
    </location>
</feature>
<dbReference type="EMBL" id="KN847317">
    <property type="protein sequence ID" value="KIW59803.1"/>
    <property type="molecule type" value="Genomic_DNA"/>
</dbReference>
<feature type="region of interest" description="Disordered" evidence="7">
    <location>
        <begin position="1"/>
        <end position="20"/>
    </location>
</feature>
<dbReference type="InterPro" id="IPR001138">
    <property type="entry name" value="Zn2Cys6_DnaBD"/>
</dbReference>
<keyword evidence="10" id="KW-1185">Reference proteome</keyword>
<dbReference type="OrthoDB" id="2269373at2759"/>
<evidence type="ECO:0000256" key="2">
    <source>
        <dbReference type="ARBA" id="ARBA00022723"/>
    </source>
</evidence>
<gene>
    <name evidence="9" type="ORF">PV05_00069</name>
</gene>
<dbReference type="CDD" id="cd12148">
    <property type="entry name" value="fungal_TF_MHR"/>
    <property type="match status" value="1"/>
</dbReference>
<dbReference type="GO" id="GO:0006351">
    <property type="term" value="P:DNA-templated transcription"/>
    <property type="evidence" value="ECO:0007669"/>
    <property type="project" value="InterPro"/>
</dbReference>
<dbReference type="GO" id="GO:0003677">
    <property type="term" value="F:DNA binding"/>
    <property type="evidence" value="ECO:0007669"/>
    <property type="project" value="UniProtKB-KW"/>
</dbReference>
<dbReference type="GO" id="GO:0008270">
    <property type="term" value="F:zinc ion binding"/>
    <property type="evidence" value="ECO:0007669"/>
    <property type="project" value="InterPro"/>
</dbReference>
<dbReference type="STRING" id="348802.A0A0D2EVR5"/>
<name>A0A0D2EVR5_9EURO</name>
<protein>
    <recommendedName>
        <fullName evidence="8">Zn(2)-C6 fungal-type domain-containing protein</fullName>
    </recommendedName>
</protein>
<dbReference type="InterPro" id="IPR007219">
    <property type="entry name" value="XnlR_reg_dom"/>
</dbReference>
<dbReference type="PANTHER" id="PTHR31001">
    <property type="entry name" value="UNCHARACTERIZED TRANSCRIPTIONAL REGULATORY PROTEIN"/>
    <property type="match status" value="1"/>
</dbReference>
<dbReference type="PANTHER" id="PTHR31001:SF45">
    <property type="entry name" value="ZN(II)2CYS6 TRANSCRIPTION FACTOR (EUROFUNG)"/>
    <property type="match status" value="1"/>
</dbReference>
<accession>A0A0D2EVR5</accession>